<sequence>MNNLSIKQKVFIMFAVMGAVVIVSGAVIFNSLNNAAEDADITNALGRQRMLSQAMGKSALSNAMAKSRRRTIEQNVESLNHYITQMRAIFTEDIVSAAKKVNLGISMDPSSEAHPAIPFPATFTRMVNEKFGENQFYKIDIINKDPINPQKGLKTEMDKKAYEFLTASPEKIYSKVFEEDSRLYIGLYSSDRATVKACAECHSALKGKPFKVGELMGIRKFYLMFSEDISLGKEELNPSLEEYQRAKEVFDRTISAMKNGGEYPEDLAMTHFKAVNAIDNEVIQNKIREVIRQFKEFVNHVNSLMSSEVNSLPYRKAQQSIVVSSNDLRKLSDDLVTQYTALSNQNQVTIRWTVISAIILTVLIIMGIYYYFAAKIVRPILNVSTQLKEISKGNFVQDKLHVNSSDEIGTLQDIYNTLLDTMKEVVNQAEDIAAGNLSKQYEMKGDLAHAFGQMTKELRDKQEADRLFKEMSEERHRQAEELQKKVNSILEVVSAAAKGDLTHKVTVTGESPIGQMGEGLIQFFEKLVDSMQEISNNANELAISSSEISASVQDQAAVAAQQSTSVTEISTTVEELSISSSQVADNANAVAEISNNALHESERGREAMENLKIKMDTISDDNQVSIREIVELGTRSEEIGKVMEIINNIADQTKLIAFNAAIEASSAGEAGKRFGVVAVEIRRLADNVMESTGEIENKIEEIQQAINRLVVNSERGSKNIKAGTELTAQTISELENLVSGAKTTADAAAQISLSTQQQKTATEQVLSALKEIVDGSRQSSAAIKQTSAVTNRLSEMSSHLKNLVGRFKINQ</sequence>
<feature type="transmembrane region" description="Helical" evidence="4">
    <location>
        <begin position="12"/>
        <end position="32"/>
    </location>
</feature>
<dbReference type="PANTHER" id="PTHR32089:SF112">
    <property type="entry name" value="LYSOZYME-LIKE PROTEIN-RELATED"/>
    <property type="match status" value="1"/>
</dbReference>
<keyword evidence="4" id="KW-0812">Transmembrane</keyword>
<dbReference type="SMART" id="SM00283">
    <property type="entry name" value="MA"/>
    <property type="match status" value="1"/>
</dbReference>
<organism evidence="7 8">
    <name type="scientific">Candidatus Nitronauta litoralis</name>
    <dbReference type="NCBI Taxonomy" id="2705533"/>
    <lineage>
        <taxon>Bacteria</taxon>
        <taxon>Pseudomonadati</taxon>
        <taxon>Nitrospinota/Tectimicrobiota group</taxon>
        <taxon>Nitrospinota</taxon>
        <taxon>Nitrospinia</taxon>
        <taxon>Nitrospinales</taxon>
        <taxon>Nitrospinaceae</taxon>
        <taxon>Candidatus Nitronauta</taxon>
    </lineage>
</organism>
<keyword evidence="1 3" id="KW-0807">Transducer</keyword>
<reference evidence="7 8" key="1">
    <citation type="submission" date="2020-02" db="EMBL/GenBank/DDBJ databases">
        <title>Genomic and physiological characterization of two novel Nitrospinaceae genera.</title>
        <authorList>
            <person name="Mueller A.J."/>
            <person name="Jung M.-Y."/>
            <person name="Strachan C.R."/>
            <person name="Herbold C.W."/>
            <person name="Kirkegaard R.H."/>
            <person name="Daims H."/>
        </authorList>
    </citation>
    <scope>NUCLEOTIDE SEQUENCE [LARGE SCALE GENOMIC DNA]</scope>
    <source>
        <strain evidence="7">EB</strain>
    </source>
</reference>
<dbReference type="Pfam" id="PF00015">
    <property type="entry name" value="MCPsignal"/>
    <property type="match status" value="1"/>
</dbReference>
<dbReference type="PANTHER" id="PTHR32089">
    <property type="entry name" value="METHYL-ACCEPTING CHEMOTAXIS PROTEIN MCPB"/>
    <property type="match status" value="1"/>
</dbReference>
<dbReference type="Pfam" id="PF11845">
    <property type="entry name" value="Tll0287-like"/>
    <property type="match status" value="1"/>
</dbReference>
<feature type="domain" description="HAMP" evidence="6">
    <location>
        <begin position="374"/>
        <end position="427"/>
    </location>
</feature>
<dbReference type="Pfam" id="PF00672">
    <property type="entry name" value="HAMP"/>
    <property type="match status" value="2"/>
</dbReference>
<keyword evidence="4" id="KW-0472">Membrane</keyword>
<dbReference type="InterPro" id="IPR003660">
    <property type="entry name" value="HAMP_dom"/>
</dbReference>
<feature type="transmembrane region" description="Helical" evidence="4">
    <location>
        <begin position="352"/>
        <end position="372"/>
    </location>
</feature>
<gene>
    <name evidence="7" type="ORF">G3M70_14305</name>
</gene>
<dbReference type="GO" id="GO:0007165">
    <property type="term" value="P:signal transduction"/>
    <property type="evidence" value="ECO:0007669"/>
    <property type="project" value="UniProtKB-KW"/>
</dbReference>
<evidence type="ECO:0000256" key="4">
    <source>
        <dbReference type="SAM" id="Phobius"/>
    </source>
</evidence>
<dbReference type="PROSITE" id="PS50885">
    <property type="entry name" value="HAMP"/>
    <property type="match status" value="2"/>
</dbReference>
<evidence type="ECO:0000259" key="6">
    <source>
        <dbReference type="PROSITE" id="PS50885"/>
    </source>
</evidence>
<dbReference type="GO" id="GO:0016020">
    <property type="term" value="C:membrane"/>
    <property type="evidence" value="ECO:0007669"/>
    <property type="project" value="InterPro"/>
</dbReference>
<evidence type="ECO:0000256" key="3">
    <source>
        <dbReference type="PROSITE-ProRule" id="PRU00284"/>
    </source>
</evidence>
<dbReference type="Gene3D" id="6.10.340.10">
    <property type="match status" value="1"/>
</dbReference>
<dbReference type="InterPro" id="IPR004089">
    <property type="entry name" value="MCPsignal_dom"/>
</dbReference>
<dbReference type="PROSITE" id="PS50111">
    <property type="entry name" value="CHEMOTAXIS_TRANSDUC_2"/>
    <property type="match status" value="1"/>
</dbReference>
<feature type="domain" description="HAMP" evidence="6">
    <location>
        <begin position="480"/>
        <end position="532"/>
    </location>
</feature>
<evidence type="ECO:0000313" key="8">
    <source>
        <dbReference type="Proteomes" id="UP000594688"/>
    </source>
</evidence>
<comment type="similarity">
    <text evidence="2">Belongs to the methyl-accepting chemotaxis (MCP) protein family.</text>
</comment>
<dbReference type="SUPFAM" id="SSF158472">
    <property type="entry name" value="HAMP domain-like"/>
    <property type="match status" value="1"/>
</dbReference>
<dbReference type="SUPFAM" id="SSF58104">
    <property type="entry name" value="Methyl-accepting chemotaxis protein (MCP) signaling domain"/>
    <property type="match status" value="1"/>
</dbReference>
<dbReference type="Gene3D" id="1.10.287.950">
    <property type="entry name" value="Methyl-accepting chemotaxis protein"/>
    <property type="match status" value="1"/>
</dbReference>
<dbReference type="AlphaFoldDB" id="A0A7T0BXZ5"/>
<evidence type="ECO:0000259" key="5">
    <source>
        <dbReference type="PROSITE" id="PS50111"/>
    </source>
</evidence>
<dbReference type="CDD" id="cd11386">
    <property type="entry name" value="MCP_signal"/>
    <property type="match status" value="1"/>
</dbReference>
<evidence type="ECO:0000313" key="7">
    <source>
        <dbReference type="EMBL" id="QPJ62983.1"/>
    </source>
</evidence>
<accession>A0A7T0BXZ5</accession>
<protein>
    <submittedName>
        <fullName evidence="7">HAMP domain-containing protein</fullName>
    </submittedName>
</protein>
<keyword evidence="4" id="KW-1133">Transmembrane helix</keyword>
<name>A0A7T0BXZ5_9BACT</name>
<dbReference type="CDD" id="cd06225">
    <property type="entry name" value="HAMP"/>
    <property type="match status" value="2"/>
</dbReference>
<proteinExistence type="inferred from homology"/>
<feature type="domain" description="Methyl-accepting transducer" evidence="5">
    <location>
        <begin position="537"/>
        <end position="773"/>
    </location>
</feature>
<evidence type="ECO:0000256" key="2">
    <source>
        <dbReference type="ARBA" id="ARBA00029447"/>
    </source>
</evidence>
<evidence type="ECO:0000256" key="1">
    <source>
        <dbReference type="ARBA" id="ARBA00023224"/>
    </source>
</evidence>
<dbReference type="SMART" id="SM00304">
    <property type="entry name" value="HAMP"/>
    <property type="match status" value="2"/>
</dbReference>
<dbReference type="Proteomes" id="UP000594688">
    <property type="component" value="Chromosome"/>
</dbReference>
<dbReference type="EMBL" id="CP048685">
    <property type="protein sequence ID" value="QPJ62983.1"/>
    <property type="molecule type" value="Genomic_DNA"/>
</dbReference>
<dbReference type="InterPro" id="IPR021796">
    <property type="entry name" value="Tll0287-like_dom"/>
</dbReference>
<dbReference type="KEGG" id="nli:G3M70_14305"/>